<dbReference type="PANTHER" id="PTHR46268">
    <property type="entry name" value="STRESS RESPONSE PROTEIN NHAX"/>
    <property type="match status" value="1"/>
</dbReference>
<evidence type="ECO:0000256" key="1">
    <source>
        <dbReference type="ARBA" id="ARBA00008791"/>
    </source>
</evidence>
<gene>
    <name evidence="3" type="ORF">ACFPIB_02410</name>
</gene>
<dbReference type="CDD" id="cd00293">
    <property type="entry name" value="USP-like"/>
    <property type="match status" value="2"/>
</dbReference>
<sequence>MKFKVMIPVDFTPVSAKAIDFLSYILDKATVETHLVHVIQVNQADWAGSNRASETIDHQALQNREKEMAEKFNNLKQHVDFSFSSQILYGGLTTELANYAKNNQIDLIVMGTKGATGLLEKISGSEAQQLVRHTQIPVISIHEFASVSPIQHILWVADFTEKQQQNPATNTVLNLQKLFGAKIHMLQIMTESNDKQETELKTNMQQFAQAMQLQNYELHLKHDYKVPQGVRSFNQETEMDLVIIGTHDRSGFSKIFHGSAAETLINRCIRPLLTYHIKQSSF</sequence>
<dbReference type="EMBL" id="JBHSKT010000001">
    <property type="protein sequence ID" value="MFC5269445.1"/>
    <property type="molecule type" value="Genomic_DNA"/>
</dbReference>
<comment type="similarity">
    <text evidence="1">Belongs to the universal stress protein A family.</text>
</comment>
<reference evidence="4" key="1">
    <citation type="journal article" date="2019" name="Int. J. Syst. Evol. Microbiol.">
        <title>The Global Catalogue of Microorganisms (GCM) 10K type strain sequencing project: providing services to taxonomists for standard genome sequencing and annotation.</title>
        <authorList>
            <consortium name="The Broad Institute Genomics Platform"/>
            <consortium name="The Broad Institute Genome Sequencing Center for Infectious Disease"/>
            <person name="Wu L."/>
            <person name="Ma J."/>
        </authorList>
    </citation>
    <scope>NUCLEOTIDE SEQUENCE [LARGE SCALE GENOMIC DNA]</scope>
    <source>
        <strain evidence="4">KACC 12602</strain>
    </source>
</reference>
<comment type="caution">
    <text evidence="3">The sequence shown here is derived from an EMBL/GenBank/DDBJ whole genome shotgun (WGS) entry which is preliminary data.</text>
</comment>
<feature type="domain" description="UspA" evidence="2">
    <location>
        <begin position="151"/>
        <end position="274"/>
    </location>
</feature>
<dbReference type="Proteomes" id="UP001596161">
    <property type="component" value="Unassembled WGS sequence"/>
</dbReference>
<dbReference type="InterPro" id="IPR014729">
    <property type="entry name" value="Rossmann-like_a/b/a_fold"/>
</dbReference>
<dbReference type="InterPro" id="IPR006015">
    <property type="entry name" value="Universal_stress_UspA"/>
</dbReference>
<feature type="domain" description="UspA" evidence="2">
    <location>
        <begin position="4"/>
        <end position="139"/>
    </location>
</feature>
<name>A0ABW0E8S3_9BACT</name>
<dbReference type="SUPFAM" id="SSF52402">
    <property type="entry name" value="Adenine nucleotide alpha hydrolases-like"/>
    <property type="match status" value="2"/>
</dbReference>
<accession>A0ABW0E8S3</accession>
<protein>
    <submittedName>
        <fullName evidence="3">Universal stress protein</fullName>
    </submittedName>
</protein>
<dbReference type="PANTHER" id="PTHR46268:SF6">
    <property type="entry name" value="UNIVERSAL STRESS PROTEIN UP12"/>
    <property type="match status" value="1"/>
</dbReference>
<dbReference type="RefSeq" id="WP_378015821.1">
    <property type="nucleotide sequence ID" value="NZ_JBHSKT010000001.1"/>
</dbReference>
<organism evidence="3 4">
    <name type="scientific">Adhaeribacter terreus</name>
    <dbReference type="NCBI Taxonomy" id="529703"/>
    <lineage>
        <taxon>Bacteria</taxon>
        <taxon>Pseudomonadati</taxon>
        <taxon>Bacteroidota</taxon>
        <taxon>Cytophagia</taxon>
        <taxon>Cytophagales</taxon>
        <taxon>Hymenobacteraceae</taxon>
        <taxon>Adhaeribacter</taxon>
    </lineage>
</organism>
<evidence type="ECO:0000313" key="4">
    <source>
        <dbReference type="Proteomes" id="UP001596161"/>
    </source>
</evidence>
<dbReference type="InterPro" id="IPR006016">
    <property type="entry name" value="UspA"/>
</dbReference>
<keyword evidence="4" id="KW-1185">Reference proteome</keyword>
<proteinExistence type="inferred from homology"/>
<evidence type="ECO:0000259" key="2">
    <source>
        <dbReference type="Pfam" id="PF00582"/>
    </source>
</evidence>
<dbReference type="PRINTS" id="PR01438">
    <property type="entry name" value="UNVRSLSTRESS"/>
</dbReference>
<evidence type="ECO:0000313" key="3">
    <source>
        <dbReference type="EMBL" id="MFC5269445.1"/>
    </source>
</evidence>
<dbReference type="Gene3D" id="3.40.50.620">
    <property type="entry name" value="HUPs"/>
    <property type="match status" value="2"/>
</dbReference>
<dbReference type="Pfam" id="PF00582">
    <property type="entry name" value="Usp"/>
    <property type="match status" value="2"/>
</dbReference>